<dbReference type="InterPro" id="IPR011009">
    <property type="entry name" value="Kinase-like_dom_sf"/>
</dbReference>
<feature type="region of interest" description="Disordered" evidence="6">
    <location>
        <begin position="313"/>
        <end position="361"/>
    </location>
</feature>
<dbReference type="PANTHER" id="PTHR43289:SF34">
    <property type="entry name" value="SERINE_THREONINE-PROTEIN KINASE YBDM-RELATED"/>
    <property type="match status" value="1"/>
</dbReference>
<protein>
    <recommendedName>
        <fullName evidence="7">Protein kinase domain-containing protein</fullName>
    </recommendedName>
</protein>
<dbReference type="GO" id="GO:0005524">
    <property type="term" value="F:ATP binding"/>
    <property type="evidence" value="ECO:0007669"/>
    <property type="project" value="UniProtKB-UniRule"/>
</dbReference>
<dbReference type="Gene3D" id="3.30.200.20">
    <property type="entry name" value="Phosphorylase Kinase, domain 1"/>
    <property type="match status" value="1"/>
</dbReference>
<dbReference type="Proteomes" id="UP000216446">
    <property type="component" value="Unassembled WGS sequence"/>
</dbReference>
<name>A0A259U2C0_9BACT</name>
<dbReference type="InterPro" id="IPR019734">
    <property type="entry name" value="TPR_rpt"/>
</dbReference>
<sequence length="903" mass="98015">MELDPDRWARIEAVFADAAEMPPPERRSFLDRACLDTHGVPDVALRDEVLALLSLDDEATAFFGAGIARVVAPEASAAERGQRVGPWRLVREVGHGGMGAVWLAERAEGDFQQTAAIKLVHPGRSAEVIERFCAERRILAGLSHPHISRLLDGGVTDDGRPYLALEYVEGEPITDFCDARGLGVEARLTLFVQVARAVAYAHQNLVVHRDLKPSNVLVTAPREASGASGPPQPKLLDFGIAKLLDTPETDQTRTGAWVLTPAYAAPEQVSGGAITTATDVYGLGVLLYELLAGHRPIEVGHRSPAEIERAIVETIPAPPSRAHESRPERTPGERGPGKPASGESPQRAIARQRQATPERLRRRLRGDLDRIVLKALRKEPGRRYLSAGDLARDIERHLQGLPVEARPDTLGYRVRKFAGRHRVGAAAAAVVLASILAVASAATWAAGEAAQERDRALASSQMLLDLLGDVDPDQTGGREVSALALLDRTAERLRTGLRGDDRTRASVEASIGKMYGHLGEFERAEALQRSALATRQRLFAPAHPDVLQSQADLALLFSSQSRYGEAEALLAGAIGDGERALGPEHPAVASLHHAMGVNLTQEGRFTEAEPHLITALAVRQRALGDTAAAVAHTTAALGSLWRRQGRLEEAETTYRLAADRYRALFGPDNPRLGSALNEIGVIRKNGGDYEGAEPFYRQALSIFKAAYGERHPEYALALSNLGLLIKDRAVLLGGDEALLAEAEPLLIRSLAIYRDLHGDDHLRVGHTEAHIGMLHLARGHGREAERWFRQSLATHDRAATPALHTARPYPLTGLGESLLLRGQVAEAEAPLREALSIREQATPGHWRIAEAQSALAECLWRLNQREVARALLQAAERRMRSGDGEFARLAIATAERSRVMGLR</sequence>
<dbReference type="RefSeq" id="WP_094549966.1">
    <property type="nucleotide sequence ID" value="NZ_MQWB01000001.1"/>
</dbReference>
<dbReference type="PROSITE" id="PS50011">
    <property type="entry name" value="PROTEIN_KINASE_DOM"/>
    <property type="match status" value="1"/>
</dbReference>
<dbReference type="InterPro" id="IPR008271">
    <property type="entry name" value="Ser/Thr_kinase_AS"/>
</dbReference>
<dbReference type="EMBL" id="MQWB01000001">
    <property type="protein sequence ID" value="OZC03988.1"/>
    <property type="molecule type" value="Genomic_DNA"/>
</dbReference>
<evidence type="ECO:0000256" key="1">
    <source>
        <dbReference type="ARBA" id="ARBA00022679"/>
    </source>
</evidence>
<evidence type="ECO:0000256" key="6">
    <source>
        <dbReference type="SAM" id="MobiDB-lite"/>
    </source>
</evidence>
<evidence type="ECO:0000256" key="3">
    <source>
        <dbReference type="ARBA" id="ARBA00022777"/>
    </source>
</evidence>
<evidence type="ECO:0000256" key="4">
    <source>
        <dbReference type="ARBA" id="ARBA00022840"/>
    </source>
</evidence>
<evidence type="ECO:0000313" key="8">
    <source>
        <dbReference type="EMBL" id="OZC03988.1"/>
    </source>
</evidence>
<dbReference type="InterPro" id="IPR017441">
    <property type="entry name" value="Protein_kinase_ATP_BS"/>
</dbReference>
<evidence type="ECO:0000313" key="9">
    <source>
        <dbReference type="Proteomes" id="UP000216446"/>
    </source>
</evidence>
<dbReference type="Gene3D" id="1.25.40.10">
    <property type="entry name" value="Tetratricopeptide repeat domain"/>
    <property type="match status" value="3"/>
</dbReference>
<dbReference type="InterPro" id="IPR000719">
    <property type="entry name" value="Prot_kinase_dom"/>
</dbReference>
<dbReference type="PROSITE" id="PS00108">
    <property type="entry name" value="PROTEIN_KINASE_ST"/>
    <property type="match status" value="1"/>
</dbReference>
<dbReference type="Gene3D" id="1.10.510.10">
    <property type="entry name" value="Transferase(Phosphotransferase) domain 1"/>
    <property type="match status" value="1"/>
</dbReference>
<dbReference type="SMART" id="SM00220">
    <property type="entry name" value="S_TKc"/>
    <property type="match status" value="1"/>
</dbReference>
<keyword evidence="3" id="KW-0418">Kinase</keyword>
<keyword evidence="1" id="KW-0808">Transferase</keyword>
<dbReference type="SUPFAM" id="SSF48452">
    <property type="entry name" value="TPR-like"/>
    <property type="match status" value="3"/>
</dbReference>
<gene>
    <name evidence="8" type="ORF">BSZ36_13950</name>
</gene>
<organism evidence="8 9">
    <name type="scientific">Rubricoccus marinus</name>
    <dbReference type="NCBI Taxonomy" id="716817"/>
    <lineage>
        <taxon>Bacteria</taxon>
        <taxon>Pseudomonadati</taxon>
        <taxon>Rhodothermota</taxon>
        <taxon>Rhodothermia</taxon>
        <taxon>Rhodothermales</taxon>
        <taxon>Rubricoccaceae</taxon>
        <taxon>Rubricoccus</taxon>
    </lineage>
</organism>
<evidence type="ECO:0000256" key="5">
    <source>
        <dbReference type="PROSITE-ProRule" id="PRU10141"/>
    </source>
</evidence>
<feature type="compositionally biased region" description="Basic and acidic residues" evidence="6">
    <location>
        <begin position="321"/>
        <end position="336"/>
    </location>
</feature>
<evidence type="ECO:0000256" key="2">
    <source>
        <dbReference type="ARBA" id="ARBA00022741"/>
    </source>
</evidence>
<evidence type="ECO:0000259" key="7">
    <source>
        <dbReference type="PROSITE" id="PS50011"/>
    </source>
</evidence>
<dbReference type="CDD" id="cd14014">
    <property type="entry name" value="STKc_PknB_like"/>
    <property type="match status" value="1"/>
</dbReference>
<dbReference type="InParanoid" id="A0A259U2C0"/>
<dbReference type="OrthoDB" id="9813021at2"/>
<feature type="domain" description="Protein kinase" evidence="7">
    <location>
        <begin position="87"/>
        <end position="398"/>
    </location>
</feature>
<dbReference type="SUPFAM" id="SSF56112">
    <property type="entry name" value="Protein kinase-like (PK-like)"/>
    <property type="match status" value="1"/>
</dbReference>
<dbReference type="Pfam" id="PF00069">
    <property type="entry name" value="Pkinase"/>
    <property type="match status" value="1"/>
</dbReference>
<keyword evidence="4 5" id="KW-0067">ATP-binding</keyword>
<dbReference type="PANTHER" id="PTHR43289">
    <property type="entry name" value="MITOGEN-ACTIVATED PROTEIN KINASE KINASE KINASE 20-RELATED"/>
    <property type="match status" value="1"/>
</dbReference>
<dbReference type="PROSITE" id="PS00107">
    <property type="entry name" value="PROTEIN_KINASE_ATP"/>
    <property type="match status" value="1"/>
</dbReference>
<keyword evidence="2 5" id="KW-0547">Nucleotide-binding</keyword>
<dbReference type="SMART" id="SM00028">
    <property type="entry name" value="TPR"/>
    <property type="match status" value="5"/>
</dbReference>
<dbReference type="InterPro" id="IPR023486">
    <property type="entry name" value="TFIIB_CS"/>
</dbReference>
<feature type="binding site" evidence="5">
    <location>
        <position position="118"/>
    </location>
    <ligand>
        <name>ATP</name>
        <dbReference type="ChEBI" id="CHEBI:30616"/>
    </ligand>
</feature>
<dbReference type="AlphaFoldDB" id="A0A259U2C0"/>
<accession>A0A259U2C0</accession>
<comment type="caution">
    <text evidence="8">The sequence shown here is derived from an EMBL/GenBank/DDBJ whole genome shotgun (WGS) entry which is preliminary data.</text>
</comment>
<reference evidence="8 9" key="1">
    <citation type="submission" date="2016-11" db="EMBL/GenBank/DDBJ databases">
        <title>Study of marine rhodopsin-containing bacteria.</title>
        <authorList>
            <person name="Yoshizawa S."/>
            <person name="Kumagai Y."/>
            <person name="Kogure K."/>
        </authorList>
    </citation>
    <scope>NUCLEOTIDE SEQUENCE [LARGE SCALE GENOMIC DNA]</scope>
    <source>
        <strain evidence="8 9">SG-29</strain>
    </source>
</reference>
<dbReference type="Pfam" id="PF13424">
    <property type="entry name" value="TPR_12"/>
    <property type="match status" value="4"/>
</dbReference>
<dbReference type="Pfam" id="PF13374">
    <property type="entry name" value="TPR_10"/>
    <property type="match status" value="1"/>
</dbReference>
<dbReference type="GO" id="GO:0004674">
    <property type="term" value="F:protein serine/threonine kinase activity"/>
    <property type="evidence" value="ECO:0007669"/>
    <property type="project" value="TreeGrafter"/>
</dbReference>
<dbReference type="InterPro" id="IPR011990">
    <property type="entry name" value="TPR-like_helical_dom_sf"/>
</dbReference>
<proteinExistence type="predicted"/>
<keyword evidence="9" id="KW-1185">Reference proteome</keyword>
<dbReference type="PROSITE" id="PS00782">
    <property type="entry name" value="TFIIB"/>
    <property type="match status" value="1"/>
</dbReference>